<evidence type="ECO:0000313" key="1">
    <source>
        <dbReference type="EMBL" id="CAD8213798.1"/>
    </source>
</evidence>
<accession>A0A8S1YJZ5</accession>
<proteinExistence type="predicted"/>
<keyword evidence="2" id="KW-1185">Reference proteome</keyword>
<dbReference type="EMBL" id="CAJJDO010000186">
    <property type="protein sequence ID" value="CAD8213798.1"/>
    <property type="molecule type" value="Genomic_DNA"/>
</dbReference>
<evidence type="ECO:0000313" key="2">
    <source>
        <dbReference type="Proteomes" id="UP000689195"/>
    </source>
</evidence>
<sequence length="469" mass="56938">MNISYQNSSQYYENLQQQQISKYYNQSEIQAQAQAEIQYYIYEDLQNIINLIYQRNAVLEYFKDDPTHEMVTLSNNKLILQLNLSCSIHQDQTWQYKNQPELLNFLQNERNKAYKIIDEFIGYNDQIMNMNREGDQIKNKQIKNYLQQYKEDYAKQQFKLNQFQLQQTSLKPQFNENVLSKMISSIQTVDSQVDQIRNSKQYRIPSHYEIEQKAKNYQIMTQGKLKENFPTQNQYNNQIPKQDNLNNNIEKTNTINIAQTQNKIYGQEMQQPLVQSNVDQPLIINDQQYKGINMKEKLIEFINCLKYFQVDITKFQQSSKNNTTEQHFHIKYLFYDLYPKVDFQIWAYNFQRQDLLQQLINLHYYFHLFVEYQRLIENNQKPNFQQTQIQLFIYLMNNQIQQDKFLINKILEFLFLCKDRVEIQNYLNYIMHMTDPFQTTYNADPKQNQEQDHIYQLYGLYSHFSMSNK</sequence>
<gene>
    <name evidence="1" type="ORF">PPENT_87.1.T1860016</name>
</gene>
<protein>
    <submittedName>
        <fullName evidence="1">Uncharacterized protein</fullName>
    </submittedName>
</protein>
<organism evidence="1 2">
    <name type="scientific">Paramecium pentaurelia</name>
    <dbReference type="NCBI Taxonomy" id="43138"/>
    <lineage>
        <taxon>Eukaryota</taxon>
        <taxon>Sar</taxon>
        <taxon>Alveolata</taxon>
        <taxon>Ciliophora</taxon>
        <taxon>Intramacronucleata</taxon>
        <taxon>Oligohymenophorea</taxon>
        <taxon>Peniculida</taxon>
        <taxon>Parameciidae</taxon>
        <taxon>Paramecium</taxon>
    </lineage>
</organism>
<dbReference type="Proteomes" id="UP000689195">
    <property type="component" value="Unassembled WGS sequence"/>
</dbReference>
<name>A0A8S1YJZ5_9CILI</name>
<reference evidence="1" key="1">
    <citation type="submission" date="2021-01" db="EMBL/GenBank/DDBJ databases">
        <authorList>
            <consortium name="Genoscope - CEA"/>
            <person name="William W."/>
        </authorList>
    </citation>
    <scope>NUCLEOTIDE SEQUENCE</scope>
</reference>
<dbReference type="OrthoDB" id="312793at2759"/>
<comment type="caution">
    <text evidence="1">The sequence shown here is derived from an EMBL/GenBank/DDBJ whole genome shotgun (WGS) entry which is preliminary data.</text>
</comment>
<dbReference type="AlphaFoldDB" id="A0A8S1YJZ5"/>